<feature type="compositionally biased region" description="Pro residues" evidence="1">
    <location>
        <begin position="64"/>
        <end position="80"/>
    </location>
</feature>
<dbReference type="Proteomes" id="UP001597425">
    <property type="component" value="Unassembled WGS sequence"/>
</dbReference>
<organism evidence="2 3">
    <name type="scientific">Microbulbifer halophilus</name>
    <dbReference type="NCBI Taxonomy" id="453963"/>
    <lineage>
        <taxon>Bacteria</taxon>
        <taxon>Pseudomonadati</taxon>
        <taxon>Pseudomonadota</taxon>
        <taxon>Gammaproteobacteria</taxon>
        <taxon>Cellvibrionales</taxon>
        <taxon>Microbulbiferaceae</taxon>
        <taxon>Microbulbifer</taxon>
    </lineage>
</organism>
<feature type="compositionally biased region" description="Low complexity" evidence="1">
    <location>
        <begin position="208"/>
        <end position="222"/>
    </location>
</feature>
<sequence length="265" mass="29016">MSGRKNKNRHRRTAPATRGQDRGQPTELLDELNSLRDLLGSDELGDIPLLDRVAEPAPDDTPPRRQPGQPPERGPQPPAQEPLDESDLPILFSPVDEELPEDCKPELDEADRALLRPLQELPTNANATGAGSQPEQQGELFSESGERPPTTSENPFLPAHIRSRLTGGRMPEPEAESAAAEEDESGPAPQEGESQPRPAEPAPPTAAPPADTGETAAAADTAATERERQRQQLIDRLVAQQLPALERQLRARIERMVDELERKRQ</sequence>
<evidence type="ECO:0000256" key="1">
    <source>
        <dbReference type="SAM" id="MobiDB-lite"/>
    </source>
</evidence>
<comment type="caution">
    <text evidence="2">The sequence shown here is derived from an EMBL/GenBank/DDBJ whole genome shotgun (WGS) entry which is preliminary data.</text>
</comment>
<protein>
    <recommendedName>
        <fullName evidence="4">DNA polymerase III subunit chi</fullName>
    </recommendedName>
</protein>
<gene>
    <name evidence="2" type="ORF">ACFSKX_04110</name>
</gene>
<evidence type="ECO:0008006" key="4">
    <source>
        <dbReference type="Google" id="ProtNLM"/>
    </source>
</evidence>
<evidence type="ECO:0000313" key="2">
    <source>
        <dbReference type="EMBL" id="MFD2309594.1"/>
    </source>
</evidence>
<feature type="compositionally biased region" description="Basic residues" evidence="1">
    <location>
        <begin position="1"/>
        <end position="13"/>
    </location>
</feature>
<reference evidence="3" key="1">
    <citation type="journal article" date="2019" name="Int. J. Syst. Evol. Microbiol.">
        <title>The Global Catalogue of Microorganisms (GCM) 10K type strain sequencing project: providing services to taxonomists for standard genome sequencing and annotation.</title>
        <authorList>
            <consortium name="The Broad Institute Genomics Platform"/>
            <consortium name="The Broad Institute Genome Sequencing Center for Infectious Disease"/>
            <person name="Wu L."/>
            <person name="Ma J."/>
        </authorList>
    </citation>
    <scope>NUCLEOTIDE SEQUENCE [LARGE SCALE GENOMIC DNA]</scope>
    <source>
        <strain evidence="3">KCTC 12848</strain>
    </source>
</reference>
<proteinExistence type="predicted"/>
<feature type="compositionally biased region" description="Pro residues" evidence="1">
    <location>
        <begin position="198"/>
        <end position="207"/>
    </location>
</feature>
<accession>A0ABW5E8A7</accession>
<feature type="region of interest" description="Disordered" evidence="1">
    <location>
        <begin position="1"/>
        <end position="28"/>
    </location>
</feature>
<feature type="compositionally biased region" description="Basic and acidic residues" evidence="1">
    <location>
        <begin position="101"/>
        <end position="114"/>
    </location>
</feature>
<feature type="compositionally biased region" description="Acidic residues" evidence="1">
    <location>
        <begin position="173"/>
        <end position="185"/>
    </location>
</feature>
<dbReference type="RefSeq" id="WP_265720273.1">
    <property type="nucleotide sequence ID" value="NZ_JAPIVK010000002.1"/>
</dbReference>
<feature type="compositionally biased region" description="Polar residues" evidence="1">
    <location>
        <begin position="121"/>
        <end position="136"/>
    </location>
</feature>
<keyword evidence="3" id="KW-1185">Reference proteome</keyword>
<evidence type="ECO:0000313" key="3">
    <source>
        <dbReference type="Proteomes" id="UP001597425"/>
    </source>
</evidence>
<name>A0ABW5E8A7_9GAMM</name>
<dbReference type="EMBL" id="JBHUJD010000004">
    <property type="protein sequence ID" value="MFD2309594.1"/>
    <property type="molecule type" value="Genomic_DNA"/>
</dbReference>
<feature type="region of interest" description="Disordered" evidence="1">
    <location>
        <begin position="42"/>
        <end position="230"/>
    </location>
</feature>